<organism evidence="2 3">
    <name type="scientific">Artemia franciscana</name>
    <name type="common">Brine shrimp</name>
    <name type="synonym">Artemia sanfranciscana</name>
    <dbReference type="NCBI Taxonomy" id="6661"/>
    <lineage>
        <taxon>Eukaryota</taxon>
        <taxon>Metazoa</taxon>
        <taxon>Ecdysozoa</taxon>
        <taxon>Arthropoda</taxon>
        <taxon>Crustacea</taxon>
        <taxon>Branchiopoda</taxon>
        <taxon>Anostraca</taxon>
        <taxon>Artemiidae</taxon>
        <taxon>Artemia</taxon>
    </lineage>
</organism>
<feature type="compositionally biased region" description="Low complexity" evidence="1">
    <location>
        <begin position="227"/>
        <end position="244"/>
    </location>
</feature>
<evidence type="ECO:0000256" key="1">
    <source>
        <dbReference type="SAM" id="MobiDB-lite"/>
    </source>
</evidence>
<comment type="caution">
    <text evidence="2">The sequence shown here is derived from an EMBL/GenBank/DDBJ whole genome shotgun (WGS) entry which is preliminary data.</text>
</comment>
<evidence type="ECO:0000313" key="3">
    <source>
        <dbReference type="Proteomes" id="UP001187531"/>
    </source>
</evidence>
<name>A0AA88I1Z3_ARTSF</name>
<sequence>MTFVYKLSYILAESRISDLPYYDYELDAEESAGYESVVTASTVDDYTERCPCKRRTDCSNPYGSSVYDIQNYGVIPPCSQYGMVPCCKRSILTFDQDDSTRPDPATLFGPVLPADQSLDNPDEIAIYYKESDLDGPMNFDDNQTVFIDQIPSKDLPMEHRDALKSVSVVNEAVKSDYNDTKGISAYAIASSSDKNQFEGVNKGTAYEEKSFSQASSTNLEDLPGKKYSAVSEKGSSSYKSSEASNQPTVSTIIEKEIISTTTDSSENLTQNNYYPFVNESKTEESSILPSQKPIVQQSFTRFYTEPAKYFKEIPATIPEINSRLQEQKPGIIHFPSNQVRFYEPEQVETVQMNVHSQTAMFKPQFQNMIMYPIRQHQGLNYPLQASSVPADMVSKPYAPSTSYLSQKLPQALNVQSKIIQAADIKEKIVNVAGVHSNFAKVAEIQDKVIEDIQQKKIRYGFSHQQIINSQEPLNVPPPNFVPNTYNVDQSPQYQFGKSGFAIHQVADSKPSPEAPLDADSSTIFTPNVHENSYGVVQSSQEQNLMSNFGSFQVDDSKFLQKAPLVSVTSSFIAPNAQSDEYKFIQSPWQQHPMAGFGTQKVKVFTEFAKKTPSVTVTPSDTPVPLGLIFRPAAHRYLTGSSPSEISHLSPSSVYTPSSLYTSQHEPKVPEQKLEIPSNLYQTEWSPVYTPSPVYTSHHEPKVPEQKLEIPSNLYQTNWSKSMPHNTPMTKYGTDSGITPNNHFSSLDSTKYEESPHSNVSPVLRPGIHSISPSMTMNQFAASAPEISGGNISTPIISNEFQSTGMKSQDYKLNRPINYSTFENLVPEKASDLTLSSFHYSSPDQFPLGHAQTSVKHTPHANLNIGALQQNSDKSAEALAMHNIPFGIKQSNHKNSTFKETPNKQALPIHSVDQLPSYAASSQDKINLEDIKMFQQNDMPVYPKLAESLSNLETSQNVHEIRPLKVSSQMVKDYAPISEGSINLQDNRPEAPFKSETKVVHQSAVTNGKNAETSHPSIIAHSAVGLQQPTFNSSSKHSVTMYYTGTKDFDVNLKRLEELVNQTKPYESLNKEVKNEKAPQSPLWLEPEMNEIVPVFHKKYEQPTTKVAYVQTATTTQSIDIVKETTPQTSTVLATTKSQYALPQSTTPKYVQPETEAAIKISEVVSSNINSATLATETKAPYLNRKEKVRAKLYGKDHGKVNAQRLSGLQKNALFQNQNMPVLNSQEVVKATGPANNQQYHEQIRAPVSVYMPSDLPVRPRVQPMNNNVSPTASTQQHIPNKAPFNFARPSAPQQMNIFQSAQQSQNSLNPSLTNHPMNVQPFRPLTANPGGAMPAQPSHPRPSYPTPNFLPRPMIQRPTYPNAQQSNYGSTTKYPVKQKPQVMPPGYAMRPQYPTAQPIMAQSPGKTKGKDNQKEKHNESFSMGKELIHAGKDLLGSGKDKLHHSIESTKDKIHSSLESGKDKFHQTVESGKEMFDDTKHIGKEVLKFLVPTIKPSFLFGKDEKKPQNAPENLVFLQTSPAYQPNIPVMQPNTPAMRPNIPAMRPNYTPMRPIAPNMRPQQGYAPYAPYQGY</sequence>
<proteinExistence type="predicted"/>
<keyword evidence="3" id="KW-1185">Reference proteome</keyword>
<feature type="compositionally biased region" description="Polar residues" evidence="1">
    <location>
        <begin position="1264"/>
        <end position="1278"/>
    </location>
</feature>
<evidence type="ECO:0000313" key="2">
    <source>
        <dbReference type="EMBL" id="KAK2718476.1"/>
    </source>
</evidence>
<accession>A0AA88I1Z3</accession>
<feature type="region of interest" description="Disordered" evidence="1">
    <location>
        <begin position="731"/>
        <end position="759"/>
    </location>
</feature>
<protein>
    <submittedName>
        <fullName evidence="2">Uncharacterized protein</fullName>
    </submittedName>
</protein>
<feature type="compositionally biased region" description="Polar residues" evidence="1">
    <location>
        <begin position="1291"/>
        <end position="1317"/>
    </location>
</feature>
<gene>
    <name evidence="2" type="ORF">QYM36_005712</name>
</gene>
<reference evidence="2" key="1">
    <citation type="submission" date="2023-07" db="EMBL/GenBank/DDBJ databases">
        <title>Chromosome-level genome assembly of Artemia franciscana.</title>
        <authorList>
            <person name="Jo E."/>
        </authorList>
    </citation>
    <scope>NUCLEOTIDE SEQUENCE</scope>
    <source>
        <tissue evidence="2">Whole body</tissue>
    </source>
</reference>
<dbReference type="Proteomes" id="UP001187531">
    <property type="component" value="Unassembled WGS sequence"/>
</dbReference>
<feature type="compositionally biased region" description="Polar residues" evidence="1">
    <location>
        <begin position="735"/>
        <end position="748"/>
    </location>
</feature>
<dbReference type="EMBL" id="JAVRJZ010000009">
    <property type="protein sequence ID" value="KAK2718476.1"/>
    <property type="molecule type" value="Genomic_DNA"/>
</dbReference>
<feature type="region of interest" description="Disordered" evidence="1">
    <location>
        <begin position="211"/>
        <end position="245"/>
    </location>
</feature>
<feature type="region of interest" description="Disordered" evidence="1">
    <location>
        <begin position="1264"/>
        <end position="1341"/>
    </location>
</feature>